<dbReference type="GeneID" id="32878274"/>
<proteinExistence type="predicted"/>
<sequence length="292" mass="33677">MAFTKITLLCLVCSLMIITYFKSISDVNHITTVLEPEIGCNLMTKKEAEMYCALRGKSLAEEQYDLENTHSPHDVYWMGGCTDRRGFYVRPCKRAIPVCVFEKQTRPVIGHQVFGWCFENYTYNEKDKACTFPVELTNFKNQNDTALTFWSDLVCGALGGDVRMITYSKDSPVEVHCEFHEFTNNILLRHQSCTRGLAYINGFCYAFHMLPQNEKRTRLICQAVNADVVDFMDEKHVVLLYAMLQFKYNVGFRSGGGANTFNLENGKWSYGRSEKQEKPFVCWRPINSVIRM</sequence>
<organism evidence="1">
    <name type="scientific">Ranid herpesvirus 3</name>
    <dbReference type="NCBI Taxonomy" id="1987509"/>
    <lineage>
        <taxon>Viruses</taxon>
        <taxon>Duplodnaviria</taxon>
        <taxon>Heunggongvirae</taxon>
        <taxon>Peploviricota</taxon>
        <taxon>Herviviricetes</taxon>
        <taxon>Herpesvirales</taxon>
        <taxon>Alloherpesviridae</taxon>
        <taxon>Batravirus</taxon>
        <taxon>Batravirus ranidallo3</taxon>
    </lineage>
</organism>
<reference evidence="1" key="1">
    <citation type="journal article" date="2017" name="Vet. Pathol.">
        <title>Ranid Herpesvirus 3 and Proliferative Dermatitis in Free-Ranging Wild Common Frogs (Rana Temporaria).</title>
        <authorList>
            <person name="Origgi F.C."/>
            <person name="Schmidt B.R."/>
            <person name="Lohmann P."/>
            <person name="Otten P."/>
            <person name="Akdesir E."/>
            <person name="Gaschen V."/>
            <person name="Aguilar-Bultet L."/>
            <person name="Wahli T."/>
            <person name="Sattler U."/>
            <person name="Stoffel M.H."/>
        </authorList>
    </citation>
    <scope>NUCLEOTIDE SEQUENCE [LARGE SCALE GENOMIC DNA]</scope>
    <source>
        <strain evidence="1">FO1_2015</strain>
    </source>
</reference>
<accession>A0A1X9T5G2</accession>
<keyword evidence="1" id="KW-0430">Lectin</keyword>
<dbReference type="RefSeq" id="YP_009362449.1">
    <property type="nucleotide sequence ID" value="NC_034618.1"/>
</dbReference>
<dbReference type="EMBL" id="KX832224">
    <property type="protein sequence ID" value="ARR28940.1"/>
    <property type="molecule type" value="Genomic_DNA"/>
</dbReference>
<protein>
    <submittedName>
        <fullName evidence="1">C-type lectin protein</fullName>
    </submittedName>
</protein>
<dbReference type="SUPFAM" id="SSF56436">
    <property type="entry name" value="C-type lectin-like"/>
    <property type="match status" value="1"/>
</dbReference>
<keyword evidence="2" id="KW-1185">Reference proteome</keyword>
<evidence type="ECO:0000313" key="2">
    <source>
        <dbReference type="Proteomes" id="UP000203507"/>
    </source>
</evidence>
<dbReference type="InterPro" id="IPR016187">
    <property type="entry name" value="CTDL_fold"/>
</dbReference>
<dbReference type="GO" id="GO:0030246">
    <property type="term" value="F:carbohydrate binding"/>
    <property type="evidence" value="ECO:0007669"/>
    <property type="project" value="UniProtKB-KW"/>
</dbReference>
<dbReference type="KEGG" id="vg:32878274"/>
<dbReference type="Proteomes" id="UP000203507">
    <property type="component" value="Segment"/>
</dbReference>
<evidence type="ECO:0000313" key="1">
    <source>
        <dbReference type="EMBL" id="ARR28940.1"/>
    </source>
</evidence>
<name>A0A1X9T5G2_9VIRU</name>